<dbReference type="SMART" id="SM00448">
    <property type="entry name" value="REC"/>
    <property type="match status" value="1"/>
</dbReference>
<dbReference type="GO" id="GO:0000160">
    <property type="term" value="P:phosphorelay signal transduction system"/>
    <property type="evidence" value="ECO:0007669"/>
    <property type="project" value="InterPro"/>
</dbReference>
<accession>A0A3B0ZWZ2</accession>
<protein>
    <submittedName>
        <fullName evidence="4">Chemotaxis protein CheC -- inhibitor of MCP methylation</fullName>
    </submittedName>
</protein>
<dbReference type="Pfam" id="PF00072">
    <property type="entry name" value="Response_reg"/>
    <property type="match status" value="1"/>
</dbReference>
<dbReference type="InterPro" id="IPR028976">
    <property type="entry name" value="CheC-like_sf"/>
</dbReference>
<feature type="domain" description="Response regulatory" evidence="3">
    <location>
        <begin position="4"/>
        <end position="119"/>
    </location>
</feature>
<proteinExistence type="predicted"/>
<dbReference type="PANTHER" id="PTHR44591:SF24">
    <property type="entry name" value="PROTEIN-GLUTAMATE METHYLESTERASE_PROTEIN-GLUTAMINE GLUTAMINASE 1"/>
    <property type="match status" value="1"/>
</dbReference>
<dbReference type="PANTHER" id="PTHR44591">
    <property type="entry name" value="STRESS RESPONSE REGULATOR PROTEIN 1"/>
    <property type="match status" value="1"/>
</dbReference>
<reference evidence="4" key="1">
    <citation type="submission" date="2018-06" db="EMBL/GenBank/DDBJ databases">
        <authorList>
            <person name="Zhirakovskaya E."/>
        </authorList>
    </citation>
    <scope>NUCLEOTIDE SEQUENCE</scope>
</reference>
<dbReference type="Gene3D" id="3.40.50.2300">
    <property type="match status" value="1"/>
</dbReference>
<dbReference type="InterPro" id="IPR050595">
    <property type="entry name" value="Bact_response_regulator"/>
</dbReference>
<evidence type="ECO:0000256" key="1">
    <source>
        <dbReference type="ARBA" id="ARBA00022500"/>
    </source>
</evidence>
<name>A0A3B0ZWZ2_9ZZZZ</name>
<dbReference type="GO" id="GO:0006935">
    <property type="term" value="P:chemotaxis"/>
    <property type="evidence" value="ECO:0007669"/>
    <property type="project" value="UniProtKB-KW"/>
</dbReference>
<dbReference type="InterPro" id="IPR001789">
    <property type="entry name" value="Sig_transdc_resp-reg_receiver"/>
</dbReference>
<organism evidence="4">
    <name type="scientific">hydrothermal vent metagenome</name>
    <dbReference type="NCBI Taxonomy" id="652676"/>
    <lineage>
        <taxon>unclassified sequences</taxon>
        <taxon>metagenomes</taxon>
        <taxon>ecological metagenomes</taxon>
    </lineage>
</organism>
<dbReference type="InterPro" id="IPR011006">
    <property type="entry name" value="CheY-like_superfamily"/>
</dbReference>
<dbReference type="SUPFAM" id="SSF52172">
    <property type="entry name" value="CheY-like"/>
    <property type="match status" value="1"/>
</dbReference>
<dbReference type="EMBL" id="UOFR01000015">
    <property type="protein sequence ID" value="VAW92493.1"/>
    <property type="molecule type" value="Genomic_DNA"/>
</dbReference>
<dbReference type="Gene3D" id="3.40.1550.10">
    <property type="entry name" value="CheC-like"/>
    <property type="match status" value="1"/>
</dbReference>
<evidence type="ECO:0000259" key="3">
    <source>
        <dbReference type="PROSITE" id="PS50110"/>
    </source>
</evidence>
<sequence>MSISLLICDDSSFAQKQLLHALPEDWDVMITYAKNGKDALKVIAEQKMSVMFLDLNMPILDGYGVLAKLQEDNSKLRVIVVSGDIQDEAFNRVKDLGALDFIKKPVSKEEIIRVVQQYGLDEELIEEEAPLDQDHDIDLFDAYREVTNVAMGQAASLLAKVLDAFVVMPIPNVNMIEITELQMAINSAISRDYSSAVCQGFMGGGLAGEAMLLFSDSSYADMAKMMHFEGEMDDTAEIELLMDLTNILIGACTNGLAEQFDIDISLGHPTVLGRHMVNYDVINKSNYRWKSTLAIDLPITIENKDINANLLLLFTEDSIPRFNQLISYVAA</sequence>
<dbReference type="AlphaFoldDB" id="A0A3B0ZWZ2"/>
<evidence type="ECO:0000313" key="4">
    <source>
        <dbReference type="EMBL" id="VAW92493.1"/>
    </source>
</evidence>
<keyword evidence="1" id="KW-0145">Chemotaxis</keyword>
<keyword evidence="2" id="KW-0597">Phosphoprotein</keyword>
<dbReference type="CDD" id="cd17593">
    <property type="entry name" value="REC_CheC-like"/>
    <property type="match status" value="1"/>
</dbReference>
<dbReference type="SUPFAM" id="SSF103039">
    <property type="entry name" value="CheC-like"/>
    <property type="match status" value="1"/>
</dbReference>
<gene>
    <name evidence="4" type="ORF">MNBD_GAMMA21-529</name>
</gene>
<evidence type="ECO:0000256" key="2">
    <source>
        <dbReference type="ARBA" id="ARBA00022553"/>
    </source>
</evidence>
<dbReference type="CDD" id="cd17910">
    <property type="entry name" value="CheC_ClassII"/>
    <property type="match status" value="1"/>
</dbReference>
<dbReference type="PROSITE" id="PS50110">
    <property type="entry name" value="RESPONSE_REGULATORY"/>
    <property type="match status" value="1"/>
</dbReference>